<keyword evidence="2" id="KW-1185">Reference proteome</keyword>
<dbReference type="EMBL" id="JADNRY010000244">
    <property type="protein sequence ID" value="KAF9060437.1"/>
    <property type="molecule type" value="Genomic_DNA"/>
</dbReference>
<dbReference type="Proteomes" id="UP000772434">
    <property type="component" value="Unassembled WGS sequence"/>
</dbReference>
<sequence length="253" mass="27726">MPNEAWKPCLTPPVPRLILGSECGSYWARAMAHAVGQDGLVLDSGPSSPDNLQPCNILPGRDSAWLPVTCRYDLQGTDITDGDHSFFGLSDFAVQPKELGQSLYTSRNTRTHSRTWHGITCTHRHAPARTPQNDARCYLPCTIGTLSSLARQYARTCTHHAPQLHALHAPSTHHAWGARQNICTRWGWALGGGGCSGGARAHFSSLDSTPRENQDQFLEYLYIMTGKSTTQESTQESVEATATVGRLLNEMVL</sequence>
<comment type="caution">
    <text evidence="1">The sequence shown here is derived from an EMBL/GenBank/DDBJ whole genome shotgun (WGS) entry which is preliminary data.</text>
</comment>
<dbReference type="AlphaFoldDB" id="A0A9P5TZJ7"/>
<accession>A0A9P5TZJ7</accession>
<organism evidence="1 2">
    <name type="scientific">Rhodocollybia butyracea</name>
    <dbReference type="NCBI Taxonomy" id="206335"/>
    <lineage>
        <taxon>Eukaryota</taxon>
        <taxon>Fungi</taxon>
        <taxon>Dikarya</taxon>
        <taxon>Basidiomycota</taxon>
        <taxon>Agaricomycotina</taxon>
        <taxon>Agaricomycetes</taxon>
        <taxon>Agaricomycetidae</taxon>
        <taxon>Agaricales</taxon>
        <taxon>Marasmiineae</taxon>
        <taxon>Omphalotaceae</taxon>
        <taxon>Rhodocollybia</taxon>
    </lineage>
</organism>
<proteinExistence type="predicted"/>
<gene>
    <name evidence="1" type="ORF">BDP27DRAFT_1493369</name>
</gene>
<reference evidence="1" key="1">
    <citation type="submission" date="2020-11" db="EMBL/GenBank/DDBJ databases">
        <authorList>
            <consortium name="DOE Joint Genome Institute"/>
            <person name="Ahrendt S."/>
            <person name="Riley R."/>
            <person name="Andreopoulos W."/>
            <person name="Labutti K."/>
            <person name="Pangilinan J."/>
            <person name="Ruiz-Duenas F.J."/>
            <person name="Barrasa J.M."/>
            <person name="Sanchez-Garcia M."/>
            <person name="Camarero S."/>
            <person name="Miyauchi S."/>
            <person name="Serrano A."/>
            <person name="Linde D."/>
            <person name="Babiker R."/>
            <person name="Drula E."/>
            <person name="Ayuso-Fernandez I."/>
            <person name="Pacheco R."/>
            <person name="Padilla G."/>
            <person name="Ferreira P."/>
            <person name="Barriuso J."/>
            <person name="Kellner H."/>
            <person name="Castanera R."/>
            <person name="Alfaro M."/>
            <person name="Ramirez L."/>
            <person name="Pisabarro A.G."/>
            <person name="Kuo A."/>
            <person name="Tritt A."/>
            <person name="Lipzen A."/>
            <person name="He G."/>
            <person name="Yan M."/>
            <person name="Ng V."/>
            <person name="Cullen D."/>
            <person name="Martin F."/>
            <person name="Rosso M.-N."/>
            <person name="Henrissat B."/>
            <person name="Hibbett D."/>
            <person name="Martinez A.T."/>
            <person name="Grigoriev I.V."/>
        </authorList>
    </citation>
    <scope>NUCLEOTIDE SEQUENCE</scope>
    <source>
        <strain evidence="1">AH 40177</strain>
    </source>
</reference>
<evidence type="ECO:0000313" key="2">
    <source>
        <dbReference type="Proteomes" id="UP000772434"/>
    </source>
</evidence>
<protein>
    <submittedName>
        <fullName evidence="1">Uncharacterized protein</fullName>
    </submittedName>
</protein>
<evidence type="ECO:0000313" key="1">
    <source>
        <dbReference type="EMBL" id="KAF9060437.1"/>
    </source>
</evidence>
<name>A0A9P5TZJ7_9AGAR</name>